<proteinExistence type="predicted"/>
<comment type="caution">
    <text evidence="1">The sequence shown here is derived from an EMBL/GenBank/DDBJ whole genome shotgun (WGS) entry which is preliminary data.</text>
</comment>
<name>A0A0E9LYH7_9BACT</name>
<organism evidence="1 2">
    <name type="scientific">Geofilum rubicundum JCM 15548</name>
    <dbReference type="NCBI Taxonomy" id="1236989"/>
    <lineage>
        <taxon>Bacteria</taxon>
        <taxon>Pseudomonadati</taxon>
        <taxon>Bacteroidota</taxon>
        <taxon>Bacteroidia</taxon>
        <taxon>Marinilabiliales</taxon>
        <taxon>Marinilabiliaceae</taxon>
        <taxon>Geofilum</taxon>
    </lineage>
</organism>
<gene>
    <name evidence="1" type="ORF">JCM15548_12916</name>
</gene>
<accession>A0A0E9LYH7</accession>
<dbReference type="EMBL" id="BAZW01000026">
    <property type="protein sequence ID" value="GAO30627.1"/>
    <property type="molecule type" value="Genomic_DNA"/>
</dbReference>
<evidence type="ECO:0000313" key="1">
    <source>
        <dbReference type="EMBL" id="GAO30627.1"/>
    </source>
</evidence>
<dbReference type="AlphaFoldDB" id="A0A0E9LYH7"/>
<protein>
    <submittedName>
        <fullName evidence="1">Uncharacterized protein</fullName>
    </submittedName>
</protein>
<dbReference type="Proteomes" id="UP000032900">
    <property type="component" value="Unassembled WGS sequence"/>
</dbReference>
<evidence type="ECO:0000313" key="2">
    <source>
        <dbReference type="Proteomes" id="UP000032900"/>
    </source>
</evidence>
<sequence>MKSKKIKLDVDFIGSQEALSIEEEKALSEFFKKRKKASMKEKMAFRARALKSSKTKI</sequence>
<dbReference type="RefSeq" id="WP_157482722.1">
    <property type="nucleotide sequence ID" value="NZ_BAZW01000026.1"/>
</dbReference>
<keyword evidence="2" id="KW-1185">Reference proteome</keyword>
<reference evidence="1 2" key="1">
    <citation type="journal article" date="2015" name="Microbes Environ.">
        <title>Distribution and evolution of nitrogen fixation genes in the phylum bacteroidetes.</title>
        <authorList>
            <person name="Inoue J."/>
            <person name="Oshima K."/>
            <person name="Suda W."/>
            <person name="Sakamoto M."/>
            <person name="Iino T."/>
            <person name="Noda S."/>
            <person name="Hongoh Y."/>
            <person name="Hattori M."/>
            <person name="Ohkuma M."/>
        </authorList>
    </citation>
    <scope>NUCLEOTIDE SEQUENCE [LARGE SCALE GENOMIC DNA]</scope>
    <source>
        <strain evidence="1">JCM 15548</strain>
    </source>
</reference>